<name>A0A8C6TEN8_9GOBI</name>
<organism evidence="4 5">
    <name type="scientific">Neogobius melanostomus</name>
    <name type="common">round goby</name>
    <dbReference type="NCBI Taxonomy" id="47308"/>
    <lineage>
        <taxon>Eukaryota</taxon>
        <taxon>Metazoa</taxon>
        <taxon>Chordata</taxon>
        <taxon>Craniata</taxon>
        <taxon>Vertebrata</taxon>
        <taxon>Euteleostomi</taxon>
        <taxon>Actinopterygii</taxon>
        <taxon>Neopterygii</taxon>
        <taxon>Teleostei</taxon>
        <taxon>Neoteleostei</taxon>
        <taxon>Acanthomorphata</taxon>
        <taxon>Gobiaria</taxon>
        <taxon>Gobiiformes</taxon>
        <taxon>Gobioidei</taxon>
        <taxon>Gobiidae</taxon>
        <taxon>Benthophilinae</taxon>
        <taxon>Neogobiini</taxon>
        <taxon>Neogobius</taxon>
    </lineage>
</organism>
<evidence type="ECO:0000256" key="3">
    <source>
        <dbReference type="SAM" id="MobiDB-lite"/>
    </source>
</evidence>
<evidence type="ECO:0000313" key="4">
    <source>
        <dbReference type="Ensembl" id="ENSNMLP00000020784.1"/>
    </source>
</evidence>
<dbReference type="PANTHER" id="PTHR24023:SF1082">
    <property type="entry name" value="COLLAGEN TRIPLE HELIX REPEAT"/>
    <property type="match status" value="1"/>
</dbReference>
<evidence type="ECO:0000313" key="5">
    <source>
        <dbReference type="Proteomes" id="UP000694523"/>
    </source>
</evidence>
<dbReference type="Pfam" id="PF01391">
    <property type="entry name" value="Collagen"/>
    <property type="match status" value="2"/>
</dbReference>
<reference evidence="4" key="1">
    <citation type="submission" date="2025-08" db="UniProtKB">
        <authorList>
            <consortium name="Ensembl"/>
        </authorList>
    </citation>
    <scope>IDENTIFICATION</scope>
</reference>
<dbReference type="AlphaFoldDB" id="A0A8C6TEN8"/>
<dbReference type="GO" id="GO:0005615">
    <property type="term" value="C:extracellular space"/>
    <property type="evidence" value="ECO:0007669"/>
    <property type="project" value="TreeGrafter"/>
</dbReference>
<comment type="subcellular location">
    <subcellularLocation>
        <location evidence="1">Secreted</location>
        <location evidence="1">Extracellular space</location>
        <location evidence="1">Extracellular matrix</location>
    </subcellularLocation>
</comment>
<dbReference type="PANTHER" id="PTHR24023">
    <property type="entry name" value="COLLAGEN ALPHA"/>
    <property type="match status" value="1"/>
</dbReference>
<feature type="compositionally biased region" description="Gly residues" evidence="3">
    <location>
        <begin position="173"/>
        <end position="182"/>
    </location>
</feature>
<dbReference type="GO" id="GO:0031012">
    <property type="term" value="C:extracellular matrix"/>
    <property type="evidence" value="ECO:0007669"/>
    <property type="project" value="TreeGrafter"/>
</dbReference>
<dbReference type="InterPro" id="IPR008160">
    <property type="entry name" value="Collagen"/>
</dbReference>
<dbReference type="InterPro" id="IPR050149">
    <property type="entry name" value="Collagen_superfamily"/>
</dbReference>
<feature type="region of interest" description="Disordered" evidence="3">
    <location>
        <begin position="90"/>
        <end position="274"/>
    </location>
</feature>
<sequence>NNKIVALLCSELLERTQTVFVMPQQCRLMVALCVIVTVPPAAIEHFLWMSLLHSVMLGSLALLDKWVPLVHLAKGHLDPLDHKDYLVTQGEKGFPGPPGLDMPGPQGEKGAPGFPGLPGSIGLTGPPGLTGRDGLPGSQGNDCHNGSKGEMGLMGTPGVPGLPGSSGDPGLPGFKGGVGDPGQKGERGDQGNPGTSGLKGEKGDQGVPGQSGYMGPPGQKGTVGEMGIPGPVGPKGTKGDSGIPGHPGFSGQEGDKGEQGVPGEPGIGVPGHPGEKVNALGITEASFRKQIICVTAIVIRSKQSILMVQRASRDSLDPVETKGRRVTWECQVNRVCRDTRETKAALDFLVRI</sequence>
<keyword evidence="2" id="KW-0964">Secreted</keyword>
<dbReference type="Proteomes" id="UP000694523">
    <property type="component" value="Unplaced"/>
</dbReference>
<accession>A0A8C6TEN8</accession>
<keyword evidence="5" id="KW-1185">Reference proteome</keyword>
<evidence type="ECO:0000256" key="1">
    <source>
        <dbReference type="ARBA" id="ARBA00004498"/>
    </source>
</evidence>
<protein>
    <submittedName>
        <fullName evidence="4">Uncharacterized protein</fullName>
    </submittedName>
</protein>
<proteinExistence type="predicted"/>
<dbReference type="Ensembl" id="ENSNMLT00000023314.1">
    <property type="protein sequence ID" value="ENSNMLP00000020784.1"/>
    <property type="gene ID" value="ENSNMLG00000013492.1"/>
</dbReference>
<keyword evidence="2" id="KW-0272">Extracellular matrix</keyword>
<reference evidence="4" key="2">
    <citation type="submission" date="2025-09" db="UniProtKB">
        <authorList>
            <consortium name="Ensembl"/>
        </authorList>
    </citation>
    <scope>IDENTIFICATION</scope>
</reference>
<evidence type="ECO:0000256" key="2">
    <source>
        <dbReference type="ARBA" id="ARBA00022530"/>
    </source>
</evidence>
<feature type="compositionally biased region" description="Low complexity" evidence="3">
    <location>
        <begin position="156"/>
        <end position="172"/>
    </location>
</feature>